<dbReference type="Gene3D" id="1.20.120.450">
    <property type="entry name" value="dinb family like domain"/>
    <property type="match status" value="1"/>
</dbReference>
<sequence length="149" mass="17176">MNSVFHPEGNQKIIERINSLTAITHNEWGTMNVSQMLVHCQMPIKVAFGEMQIKVGFLTSFFAKFMKKSFTGETPLRRDLPTAKEFIVKGHPDFEKSKKSLILMIAKFSEEGPASIKNKKHPFFGELNDDEWGHLHWKHLDHHLKQFGA</sequence>
<dbReference type="AlphaFoldDB" id="A0A3P3WJJ5"/>
<protein>
    <submittedName>
        <fullName evidence="1">DUF1569 domain-containing protein</fullName>
    </submittedName>
</protein>
<reference evidence="1 2" key="1">
    <citation type="submission" date="2018-11" db="EMBL/GenBank/DDBJ databases">
        <title>Flavobacterium sp. nov., YIM 102600 draft genome.</title>
        <authorList>
            <person name="Li G."/>
            <person name="Jiang Y."/>
        </authorList>
    </citation>
    <scope>NUCLEOTIDE SEQUENCE [LARGE SCALE GENOMIC DNA]</scope>
    <source>
        <strain evidence="1 2">YIM 102600</strain>
    </source>
</reference>
<gene>
    <name evidence="1" type="ORF">EG849_05135</name>
</gene>
<proteinExistence type="predicted"/>
<organism evidence="1 2">
    <name type="scientific">Flavobacterium macacae</name>
    <dbReference type="NCBI Taxonomy" id="2488993"/>
    <lineage>
        <taxon>Bacteria</taxon>
        <taxon>Pseudomonadati</taxon>
        <taxon>Bacteroidota</taxon>
        <taxon>Flavobacteriia</taxon>
        <taxon>Flavobacteriales</taxon>
        <taxon>Flavobacteriaceae</taxon>
        <taxon>Flavobacterium</taxon>
    </lineage>
</organism>
<evidence type="ECO:0000313" key="2">
    <source>
        <dbReference type="Proteomes" id="UP000271937"/>
    </source>
</evidence>
<dbReference type="OrthoDB" id="2599194at2"/>
<dbReference type="InterPro" id="IPR034660">
    <property type="entry name" value="DinB/YfiT-like"/>
</dbReference>
<dbReference type="EMBL" id="RQVR01000004">
    <property type="protein sequence ID" value="RRJ92973.1"/>
    <property type="molecule type" value="Genomic_DNA"/>
</dbReference>
<name>A0A3P3WJJ5_9FLAO</name>
<dbReference type="Pfam" id="PF07606">
    <property type="entry name" value="DUF1569"/>
    <property type="match status" value="1"/>
</dbReference>
<dbReference type="RefSeq" id="WP_125012016.1">
    <property type="nucleotide sequence ID" value="NZ_RQVR01000004.1"/>
</dbReference>
<dbReference type="Proteomes" id="UP000271937">
    <property type="component" value="Unassembled WGS sequence"/>
</dbReference>
<evidence type="ECO:0000313" key="1">
    <source>
        <dbReference type="EMBL" id="RRJ92973.1"/>
    </source>
</evidence>
<comment type="caution">
    <text evidence="1">The sequence shown here is derived from an EMBL/GenBank/DDBJ whole genome shotgun (WGS) entry which is preliminary data.</text>
</comment>
<accession>A0A3P3WJJ5</accession>
<keyword evidence="2" id="KW-1185">Reference proteome</keyword>
<dbReference type="InterPro" id="IPR011463">
    <property type="entry name" value="DUF1569"/>
</dbReference>